<organism evidence="4">
    <name type="scientific">freshwater metagenome</name>
    <dbReference type="NCBI Taxonomy" id="449393"/>
    <lineage>
        <taxon>unclassified sequences</taxon>
        <taxon>metagenomes</taxon>
        <taxon>ecological metagenomes</taxon>
    </lineage>
</organism>
<name>A0A6J7IWD3_9ZZZZ</name>
<dbReference type="InterPro" id="IPR023296">
    <property type="entry name" value="Glyco_hydro_beta-prop_sf"/>
</dbReference>
<dbReference type="Pfam" id="PF04041">
    <property type="entry name" value="Glyco_hydro_130"/>
    <property type="match status" value="1"/>
</dbReference>
<gene>
    <name evidence="4" type="ORF">UFOPK3772_00515</name>
</gene>
<keyword evidence="1" id="KW-0328">Glycosyltransferase</keyword>
<feature type="region of interest" description="Disordered" evidence="3">
    <location>
        <begin position="492"/>
        <end position="515"/>
    </location>
</feature>
<evidence type="ECO:0000313" key="4">
    <source>
        <dbReference type="EMBL" id="CAB4935116.1"/>
    </source>
</evidence>
<dbReference type="CDD" id="cd18613">
    <property type="entry name" value="GH130"/>
    <property type="match status" value="1"/>
</dbReference>
<accession>A0A6J7IWD3</accession>
<dbReference type="Gene3D" id="2.115.10.20">
    <property type="entry name" value="Glycosyl hydrolase domain, family 43"/>
    <property type="match status" value="1"/>
</dbReference>
<dbReference type="EMBL" id="CAFBNE010000010">
    <property type="protein sequence ID" value="CAB4935116.1"/>
    <property type="molecule type" value="Genomic_DNA"/>
</dbReference>
<dbReference type="GO" id="GO:0016757">
    <property type="term" value="F:glycosyltransferase activity"/>
    <property type="evidence" value="ECO:0007669"/>
    <property type="project" value="UniProtKB-KW"/>
</dbReference>
<feature type="compositionally biased region" description="Basic and acidic residues" evidence="3">
    <location>
        <begin position="493"/>
        <end position="515"/>
    </location>
</feature>
<dbReference type="PANTHER" id="PTHR34106">
    <property type="entry name" value="GLYCOSIDASE"/>
    <property type="match status" value="1"/>
</dbReference>
<reference evidence="4" key="1">
    <citation type="submission" date="2020-05" db="EMBL/GenBank/DDBJ databases">
        <authorList>
            <person name="Chiriac C."/>
            <person name="Salcher M."/>
            <person name="Ghai R."/>
            <person name="Kavagutti S V."/>
        </authorList>
    </citation>
    <scope>NUCLEOTIDE SEQUENCE</scope>
</reference>
<sequence>MTLVHRTEVNLVASADRVMCRIFIPGDELHLPGVSRAESVLERIGWLTDEQVDESLARTIERFEDRHRHLQREFDMHFEAVSHLIPDVSVVSASRRSLIGAYFTQEYAFESTAYFNPSMVAHPDQSGVPKGSLRFVMSVRAVGEGHISSIVFRTGLIGPLGEIEMDPVSRYATTRAHRYTALTSRLVRRAAVERGLDSSELQSVLGTLPETFTPEELEVSMELLQVARSGTTPIANVVNELRDLAKSTYEVDFDESTELSERVMWPTVSNERHGMEDARWVQFTEPDGRVNYRATYGGYDGVDVVIRGLETSDFRRFSSMQLTGRAVANKGLALFPRKVNGRYAAVSRWDRESNSIAYSGDGYHWDEGQTFQFASQPWEVVHLGNCGSPIETAAGWIVLTHGVGPMREYFIGAVLLDLEDPTRMIAALPHPLLSANEKERNGYVPNVVYSCGSLKHEDVLVIPYGIADGMTGIATVEVDELLAELLKFRRRRSGDSRAAGDRSSDARDEMKAAAS</sequence>
<dbReference type="InterPro" id="IPR007184">
    <property type="entry name" value="Mannoside_phosphorylase"/>
</dbReference>
<keyword evidence="2" id="KW-0808">Transferase</keyword>
<protein>
    <submittedName>
        <fullName evidence="4">Unannotated protein</fullName>
    </submittedName>
</protein>
<dbReference type="SUPFAM" id="SSF75005">
    <property type="entry name" value="Arabinanase/levansucrase/invertase"/>
    <property type="match status" value="1"/>
</dbReference>
<evidence type="ECO:0000256" key="3">
    <source>
        <dbReference type="SAM" id="MobiDB-lite"/>
    </source>
</evidence>
<dbReference type="AlphaFoldDB" id="A0A6J7IWD3"/>
<evidence type="ECO:0000256" key="2">
    <source>
        <dbReference type="ARBA" id="ARBA00022679"/>
    </source>
</evidence>
<evidence type="ECO:0000256" key="1">
    <source>
        <dbReference type="ARBA" id="ARBA00022676"/>
    </source>
</evidence>
<proteinExistence type="predicted"/>
<dbReference type="PANTHER" id="PTHR34106:SF4">
    <property type="entry name" value="BLL5143 PROTEIN"/>
    <property type="match status" value="1"/>
</dbReference>